<dbReference type="PANTHER" id="PTHR30373">
    <property type="entry name" value="UPF0603 PROTEIN YGCG"/>
    <property type="match status" value="1"/>
</dbReference>
<evidence type="ECO:0000256" key="1">
    <source>
        <dbReference type="SAM" id="MobiDB-lite"/>
    </source>
</evidence>
<dbReference type="Proteomes" id="UP000245423">
    <property type="component" value="Chromosome 1"/>
</dbReference>
<keyword evidence="2" id="KW-0812">Transmembrane</keyword>
<protein>
    <recommendedName>
        <fullName evidence="3">TPM domain-containing protein</fullName>
    </recommendedName>
</protein>
<evidence type="ECO:0000256" key="2">
    <source>
        <dbReference type="SAM" id="Phobius"/>
    </source>
</evidence>
<dbReference type="EMBL" id="LT669839">
    <property type="protein sequence ID" value="SHD77734.1"/>
    <property type="molecule type" value="Genomic_DNA"/>
</dbReference>
<dbReference type="InterPro" id="IPR007621">
    <property type="entry name" value="TPM_dom"/>
</dbReference>
<sequence>MRKKLTFFIILFILLIISNNMGWAVELKLPEPSHSFYVYDEAKIIDNQLEEYIVETNKELYKKIGAQIVVASIMDLENRDIKEYATGLFEKWGIGSREYDNGLLILIAPEEGEIWIEVGYGLEGALPDSKVGNIIKNSILPYFKEDNYSEGILSGFNEIINEVEREYNIELGRDRINEDLYFFNDSYGKISLFHGFGKILLVLGIIIFLFIDFRFFNGFITYSLLRGSRFSGSNFGDRGGRSSGGGGRSGGGGAGGKW</sequence>
<evidence type="ECO:0000313" key="5">
    <source>
        <dbReference type="Proteomes" id="UP000245423"/>
    </source>
</evidence>
<gene>
    <name evidence="4" type="ORF">CUESP1_2385</name>
</gene>
<dbReference type="RefSeq" id="WP_040354396.1">
    <property type="nucleotide sequence ID" value="NZ_LT669839.1"/>
</dbReference>
<evidence type="ECO:0000259" key="3">
    <source>
        <dbReference type="Pfam" id="PF04536"/>
    </source>
</evidence>
<dbReference type="Pfam" id="PF04536">
    <property type="entry name" value="TPM_phosphatase"/>
    <property type="match status" value="1"/>
</dbReference>
<evidence type="ECO:0000313" key="4">
    <source>
        <dbReference type="EMBL" id="SHD77734.1"/>
    </source>
</evidence>
<dbReference type="OrthoDB" id="9810918at2"/>
<keyword evidence="5" id="KW-1185">Reference proteome</keyword>
<feature type="compositionally biased region" description="Gly residues" evidence="1">
    <location>
        <begin position="241"/>
        <end position="258"/>
    </location>
</feature>
<dbReference type="Gene3D" id="3.10.310.50">
    <property type="match status" value="1"/>
</dbReference>
<feature type="transmembrane region" description="Helical" evidence="2">
    <location>
        <begin position="199"/>
        <end position="225"/>
    </location>
</feature>
<reference evidence="4 5" key="1">
    <citation type="submission" date="2016-11" db="EMBL/GenBank/DDBJ databases">
        <authorList>
            <person name="Manzoor S."/>
        </authorList>
    </citation>
    <scope>NUCLEOTIDE SEQUENCE [LARGE SCALE GENOMIC DNA]</scope>
    <source>
        <strain evidence="4">Clostridium ultunense strain Esp</strain>
    </source>
</reference>
<proteinExistence type="predicted"/>
<name>A0A1M4PQF9_9FIRM</name>
<keyword evidence="2" id="KW-0472">Membrane</keyword>
<dbReference type="AlphaFoldDB" id="A0A1M4PQF9"/>
<feature type="domain" description="TPM" evidence="3">
    <location>
        <begin position="38"/>
        <end position="161"/>
    </location>
</feature>
<keyword evidence="2" id="KW-1133">Transmembrane helix</keyword>
<dbReference type="PANTHER" id="PTHR30373:SF2">
    <property type="entry name" value="UPF0603 PROTEIN YGCG"/>
    <property type="match status" value="1"/>
</dbReference>
<feature type="region of interest" description="Disordered" evidence="1">
    <location>
        <begin position="239"/>
        <end position="258"/>
    </location>
</feature>
<organism evidence="4 5">
    <name type="scientific">[Clostridium] ultunense Esp</name>
    <dbReference type="NCBI Taxonomy" id="1288971"/>
    <lineage>
        <taxon>Bacteria</taxon>
        <taxon>Bacillati</taxon>
        <taxon>Bacillota</taxon>
        <taxon>Tissierellia</taxon>
        <taxon>Tissierellales</taxon>
        <taxon>Tepidimicrobiaceae</taxon>
        <taxon>Schnuerera</taxon>
    </lineage>
</organism>
<accession>A0A1M4PQF9</accession>